<sequence>MTSHPESGVTCEVADGETVQVYIDSPTESSLPFSDTSQLDPEGDASLGEDARLTQLRYLRDIFRDMVVDHTYFLSSETIKLLPIIVNGIIQLYNEKDQQVARQRKIVRDAGAAQTMLKTDNKGLINFLKVDNASLREIVRQLRTTEVENMHRITQLQDEESKLRSENDDLRDQVVRLRQTVTQLQPGRGSLLDALGPSQVQDVESSKKRKRPIDE</sequence>
<dbReference type="HOGENOM" id="CLU_1283597_0_0_1"/>
<gene>
    <name evidence="3" type="ORF">OIDMADRAFT_61451</name>
</gene>
<evidence type="ECO:0000313" key="3">
    <source>
        <dbReference type="EMBL" id="KIM93517.1"/>
    </source>
</evidence>
<dbReference type="AlphaFoldDB" id="A0A0C3CUX1"/>
<name>A0A0C3CUX1_OIDMZ</name>
<keyword evidence="4" id="KW-1185">Reference proteome</keyword>
<reference evidence="4" key="2">
    <citation type="submission" date="2015-01" db="EMBL/GenBank/DDBJ databases">
        <title>Evolutionary Origins and Diversification of the Mycorrhizal Mutualists.</title>
        <authorList>
            <consortium name="DOE Joint Genome Institute"/>
            <consortium name="Mycorrhizal Genomics Consortium"/>
            <person name="Kohler A."/>
            <person name="Kuo A."/>
            <person name="Nagy L.G."/>
            <person name="Floudas D."/>
            <person name="Copeland A."/>
            <person name="Barry K.W."/>
            <person name="Cichocki N."/>
            <person name="Veneault-Fourrey C."/>
            <person name="LaButti K."/>
            <person name="Lindquist E.A."/>
            <person name="Lipzen A."/>
            <person name="Lundell T."/>
            <person name="Morin E."/>
            <person name="Murat C."/>
            <person name="Riley R."/>
            <person name="Ohm R."/>
            <person name="Sun H."/>
            <person name="Tunlid A."/>
            <person name="Henrissat B."/>
            <person name="Grigoriev I.V."/>
            <person name="Hibbett D.S."/>
            <person name="Martin F."/>
        </authorList>
    </citation>
    <scope>NUCLEOTIDE SEQUENCE [LARGE SCALE GENOMIC DNA]</scope>
    <source>
        <strain evidence="4">Zn</strain>
    </source>
</reference>
<organism evidence="3 4">
    <name type="scientific">Oidiodendron maius (strain Zn)</name>
    <dbReference type="NCBI Taxonomy" id="913774"/>
    <lineage>
        <taxon>Eukaryota</taxon>
        <taxon>Fungi</taxon>
        <taxon>Dikarya</taxon>
        <taxon>Ascomycota</taxon>
        <taxon>Pezizomycotina</taxon>
        <taxon>Leotiomycetes</taxon>
        <taxon>Leotiomycetes incertae sedis</taxon>
        <taxon>Myxotrichaceae</taxon>
        <taxon>Oidiodendron</taxon>
    </lineage>
</organism>
<dbReference type="InParanoid" id="A0A0C3CUX1"/>
<accession>A0A0C3CUX1</accession>
<dbReference type="EMBL" id="KN832894">
    <property type="protein sequence ID" value="KIM93517.1"/>
    <property type="molecule type" value="Genomic_DNA"/>
</dbReference>
<evidence type="ECO:0000256" key="2">
    <source>
        <dbReference type="SAM" id="MobiDB-lite"/>
    </source>
</evidence>
<protein>
    <submittedName>
        <fullName evidence="3">Uncharacterized protein</fullName>
    </submittedName>
</protein>
<dbReference type="Proteomes" id="UP000054321">
    <property type="component" value="Unassembled WGS sequence"/>
</dbReference>
<keyword evidence="1" id="KW-0175">Coiled coil</keyword>
<reference evidence="3 4" key="1">
    <citation type="submission" date="2014-04" db="EMBL/GenBank/DDBJ databases">
        <authorList>
            <consortium name="DOE Joint Genome Institute"/>
            <person name="Kuo A."/>
            <person name="Martino E."/>
            <person name="Perotto S."/>
            <person name="Kohler A."/>
            <person name="Nagy L.G."/>
            <person name="Floudas D."/>
            <person name="Copeland A."/>
            <person name="Barry K.W."/>
            <person name="Cichocki N."/>
            <person name="Veneault-Fourrey C."/>
            <person name="LaButti K."/>
            <person name="Lindquist E.A."/>
            <person name="Lipzen A."/>
            <person name="Lundell T."/>
            <person name="Morin E."/>
            <person name="Murat C."/>
            <person name="Sun H."/>
            <person name="Tunlid A."/>
            <person name="Henrissat B."/>
            <person name="Grigoriev I.V."/>
            <person name="Hibbett D.S."/>
            <person name="Martin F."/>
            <person name="Nordberg H.P."/>
            <person name="Cantor M.N."/>
            <person name="Hua S.X."/>
        </authorList>
    </citation>
    <scope>NUCLEOTIDE SEQUENCE [LARGE SCALE GENOMIC DNA]</scope>
    <source>
        <strain evidence="3 4">Zn</strain>
    </source>
</reference>
<feature type="coiled-coil region" evidence="1">
    <location>
        <begin position="153"/>
        <end position="180"/>
    </location>
</feature>
<evidence type="ECO:0000313" key="4">
    <source>
        <dbReference type="Proteomes" id="UP000054321"/>
    </source>
</evidence>
<feature type="compositionally biased region" description="Polar residues" evidence="2">
    <location>
        <begin position="27"/>
        <end position="39"/>
    </location>
</feature>
<feature type="region of interest" description="Disordered" evidence="2">
    <location>
        <begin position="27"/>
        <end position="46"/>
    </location>
</feature>
<evidence type="ECO:0000256" key="1">
    <source>
        <dbReference type="SAM" id="Coils"/>
    </source>
</evidence>
<proteinExistence type="predicted"/>
<feature type="region of interest" description="Disordered" evidence="2">
    <location>
        <begin position="188"/>
        <end position="215"/>
    </location>
</feature>